<evidence type="ECO:0000313" key="3">
    <source>
        <dbReference type="EMBL" id="TCM85538.1"/>
    </source>
</evidence>
<dbReference type="InterPro" id="IPR051310">
    <property type="entry name" value="MCP_chemotaxis"/>
</dbReference>
<comment type="similarity">
    <text evidence="2">Belongs to the methyl-accepting chemotaxis (MCP) protein family.</text>
</comment>
<keyword evidence="1" id="KW-0145">Chemotaxis</keyword>
<sequence>MADGVRLVSDSVTALSAIQESILHVVEKVTEIAGNTVDQATGITEINTAVGALEKDVQNNAATLAQTSAAGQGLREEAGALVDLVRQFRLPTDGVMRTSRIAAE</sequence>
<evidence type="ECO:0000256" key="2">
    <source>
        <dbReference type="ARBA" id="ARBA00029447"/>
    </source>
</evidence>
<evidence type="ECO:0000256" key="1">
    <source>
        <dbReference type="ARBA" id="ARBA00022500"/>
    </source>
</evidence>
<dbReference type="EMBL" id="SLVM01000007">
    <property type="protein sequence ID" value="TCM85538.1"/>
    <property type="molecule type" value="Genomic_DNA"/>
</dbReference>
<comment type="caution">
    <text evidence="3">The sequence shown here is derived from an EMBL/GenBank/DDBJ whole genome shotgun (WGS) entry which is preliminary data.</text>
</comment>
<dbReference type="PANTHER" id="PTHR43531">
    <property type="entry name" value="PROTEIN ICFG"/>
    <property type="match status" value="1"/>
</dbReference>
<dbReference type="AlphaFoldDB" id="A0A4R1YWK0"/>
<accession>A0A4R1YWK0</accession>
<proteinExistence type="inferred from homology"/>
<keyword evidence="4" id="KW-1185">Reference proteome</keyword>
<organism evidence="3 4">
    <name type="scientific">Rhodovulum steppense</name>
    <dbReference type="NCBI Taxonomy" id="540251"/>
    <lineage>
        <taxon>Bacteria</taxon>
        <taxon>Pseudomonadati</taxon>
        <taxon>Pseudomonadota</taxon>
        <taxon>Alphaproteobacteria</taxon>
        <taxon>Rhodobacterales</taxon>
        <taxon>Paracoccaceae</taxon>
        <taxon>Rhodovulum</taxon>
    </lineage>
</organism>
<reference evidence="3 4" key="1">
    <citation type="submission" date="2019-03" db="EMBL/GenBank/DDBJ databases">
        <title>Genomic Encyclopedia of Type Strains, Phase IV (KMG-IV): sequencing the most valuable type-strain genomes for metagenomic binning, comparative biology and taxonomic classification.</title>
        <authorList>
            <person name="Goeker M."/>
        </authorList>
    </citation>
    <scope>NUCLEOTIDE SEQUENCE [LARGE SCALE GENOMIC DNA]</scope>
    <source>
        <strain evidence="3 4">DSM 21153</strain>
    </source>
</reference>
<dbReference type="Gene3D" id="1.10.287.950">
    <property type="entry name" value="Methyl-accepting chemotaxis protein"/>
    <property type="match status" value="1"/>
</dbReference>
<dbReference type="SUPFAM" id="SSF58104">
    <property type="entry name" value="Methyl-accepting chemotaxis protein (MCP) signaling domain"/>
    <property type="match status" value="1"/>
</dbReference>
<dbReference type="PANTHER" id="PTHR43531:SF11">
    <property type="entry name" value="METHYL-ACCEPTING CHEMOTAXIS PROTEIN 3"/>
    <property type="match status" value="1"/>
</dbReference>
<dbReference type="GO" id="GO:0006935">
    <property type="term" value="P:chemotaxis"/>
    <property type="evidence" value="ECO:0007669"/>
    <property type="project" value="UniProtKB-KW"/>
</dbReference>
<protein>
    <submittedName>
        <fullName evidence="3">Methyl-accepting chemotaxis protein (MCP) signaling protein</fullName>
    </submittedName>
</protein>
<gene>
    <name evidence="3" type="ORF">EV216_107112</name>
</gene>
<dbReference type="Proteomes" id="UP000295277">
    <property type="component" value="Unassembled WGS sequence"/>
</dbReference>
<name>A0A4R1YWK0_9RHOB</name>
<evidence type="ECO:0000313" key="4">
    <source>
        <dbReference type="Proteomes" id="UP000295277"/>
    </source>
</evidence>